<reference evidence="2 3" key="1">
    <citation type="submission" date="2008-12" db="EMBL/GenBank/DDBJ databases">
        <authorList>
            <person name="Fulton L."/>
            <person name="Clifton S."/>
            <person name="Fulton B."/>
            <person name="Xu J."/>
            <person name="Minx P."/>
            <person name="Pepin K.H."/>
            <person name="Johnson M."/>
            <person name="Bhonagiri V."/>
            <person name="Nash W.E."/>
            <person name="Mardis E.R."/>
            <person name="Wilson R.K."/>
        </authorList>
    </citation>
    <scope>NUCLEOTIDE SEQUENCE [LARGE SCALE GENOMIC DNA]</scope>
    <source>
        <strain evidence="2 3">DSM 18228</strain>
    </source>
</reference>
<dbReference type="AlphaFoldDB" id="S0F518"/>
<name>S0F518_9BACT</name>
<comment type="caution">
    <text evidence="2">The sequence shown here is derived from an EMBL/GenBank/DDBJ whole genome shotgun (WGS) entry which is preliminary data.</text>
</comment>
<protein>
    <submittedName>
        <fullName evidence="2">Uncharacterized protein</fullName>
    </submittedName>
</protein>
<feature type="transmembrane region" description="Helical" evidence="1">
    <location>
        <begin position="55"/>
        <end position="78"/>
    </location>
</feature>
<gene>
    <name evidence="2" type="ORF">BACCOPRO_00682</name>
</gene>
<dbReference type="InterPro" id="IPR043742">
    <property type="entry name" value="DUF5687"/>
</dbReference>
<keyword evidence="1" id="KW-0472">Membrane</keyword>
<keyword evidence="1" id="KW-0812">Transmembrane</keyword>
<dbReference type="STRING" id="547042.BACCOPRO_00682"/>
<accession>S0F518</accession>
<dbReference type="HOGENOM" id="CLU_2353941_0_0_10"/>
<evidence type="ECO:0000313" key="3">
    <source>
        <dbReference type="Proteomes" id="UP000014073"/>
    </source>
</evidence>
<dbReference type="EMBL" id="ACBW01000046">
    <property type="protein sequence ID" value="EEF75199.1"/>
    <property type="molecule type" value="Genomic_DNA"/>
</dbReference>
<organism evidence="2 3">
    <name type="scientific">Phocaeicola coprophilus DSM 18228 = JCM 13818</name>
    <dbReference type="NCBI Taxonomy" id="547042"/>
    <lineage>
        <taxon>Bacteria</taxon>
        <taxon>Pseudomonadati</taxon>
        <taxon>Bacteroidota</taxon>
        <taxon>Bacteroidia</taxon>
        <taxon>Bacteroidales</taxon>
        <taxon>Bacteroidaceae</taxon>
        <taxon>Phocaeicola</taxon>
    </lineage>
</organism>
<proteinExistence type="predicted"/>
<evidence type="ECO:0000313" key="2">
    <source>
        <dbReference type="EMBL" id="EEF75199.1"/>
    </source>
</evidence>
<dbReference type="Proteomes" id="UP000014073">
    <property type="component" value="Unassembled WGS sequence"/>
</dbReference>
<sequence>MQLAWINRKTAPLDASLMGKGQWNSPYQMVIVFFAFFFPILFSNLLFLVLSENTAYLVCTLLGMAGIAAQPLWMRYLYRQVIRKKYDILTNLRDTR</sequence>
<dbReference type="Pfam" id="PF18940">
    <property type="entry name" value="DUF5687"/>
    <property type="match status" value="1"/>
</dbReference>
<keyword evidence="3" id="KW-1185">Reference proteome</keyword>
<evidence type="ECO:0000256" key="1">
    <source>
        <dbReference type="SAM" id="Phobius"/>
    </source>
</evidence>
<feature type="transmembrane region" description="Helical" evidence="1">
    <location>
        <begin position="27"/>
        <end position="49"/>
    </location>
</feature>
<keyword evidence="1" id="KW-1133">Transmembrane helix</keyword>